<protein>
    <submittedName>
        <fullName evidence="8">SusD family protein</fullName>
    </submittedName>
</protein>
<organism evidence="8 9">
    <name type="scientific">Chitinophaga arvensicola</name>
    <dbReference type="NCBI Taxonomy" id="29529"/>
    <lineage>
        <taxon>Bacteria</taxon>
        <taxon>Pseudomonadati</taxon>
        <taxon>Bacteroidota</taxon>
        <taxon>Chitinophagia</taxon>
        <taxon>Chitinophagales</taxon>
        <taxon>Chitinophagaceae</taxon>
        <taxon>Chitinophaga</taxon>
    </lineage>
</organism>
<evidence type="ECO:0000256" key="2">
    <source>
        <dbReference type="ARBA" id="ARBA00006275"/>
    </source>
</evidence>
<dbReference type="OrthoDB" id="649940at2"/>
<evidence type="ECO:0000259" key="7">
    <source>
        <dbReference type="Pfam" id="PF14322"/>
    </source>
</evidence>
<dbReference type="SUPFAM" id="SSF48452">
    <property type="entry name" value="TPR-like"/>
    <property type="match status" value="1"/>
</dbReference>
<comment type="subcellular location">
    <subcellularLocation>
        <location evidence="1">Cell outer membrane</location>
    </subcellularLocation>
</comment>
<proteinExistence type="inferred from homology"/>
<evidence type="ECO:0000256" key="3">
    <source>
        <dbReference type="ARBA" id="ARBA00022729"/>
    </source>
</evidence>
<feature type="domain" description="RagB/SusD" evidence="6">
    <location>
        <begin position="361"/>
        <end position="446"/>
    </location>
</feature>
<comment type="similarity">
    <text evidence="2">Belongs to the SusD family.</text>
</comment>
<evidence type="ECO:0000259" key="6">
    <source>
        <dbReference type="Pfam" id="PF07980"/>
    </source>
</evidence>
<dbReference type="InterPro" id="IPR033985">
    <property type="entry name" value="SusD-like_N"/>
</dbReference>
<accession>A0A1I0NL38</accession>
<keyword evidence="9" id="KW-1185">Reference proteome</keyword>
<evidence type="ECO:0000313" key="9">
    <source>
        <dbReference type="Proteomes" id="UP000199310"/>
    </source>
</evidence>
<name>A0A1I0NL38_9BACT</name>
<dbReference type="InterPro" id="IPR011990">
    <property type="entry name" value="TPR-like_helical_dom_sf"/>
</dbReference>
<gene>
    <name evidence="8" type="ORF">SAMN04488122_0234</name>
</gene>
<evidence type="ECO:0000256" key="4">
    <source>
        <dbReference type="ARBA" id="ARBA00023136"/>
    </source>
</evidence>
<evidence type="ECO:0000313" key="8">
    <source>
        <dbReference type="EMBL" id="SEW01984.1"/>
    </source>
</evidence>
<dbReference type="InterPro" id="IPR012944">
    <property type="entry name" value="SusD_RagB_dom"/>
</dbReference>
<dbReference type="AlphaFoldDB" id="A0A1I0NL38"/>
<keyword evidence="4" id="KW-0472">Membrane</keyword>
<dbReference type="PROSITE" id="PS51257">
    <property type="entry name" value="PROKAR_LIPOPROTEIN"/>
    <property type="match status" value="1"/>
</dbReference>
<sequence length="480" mass="54274">MKKYLLNISMAVLSITLISSCSKWLDVQPIDRVSDETLFETPGGFRSALNGIYQTLAKPELYGRQLTWGTLSAMGQDYTINTKIPTDYQMAANSDFTNVDLKTSVSNTWGTAYNAIANCNKLLNELAKKEDGFFLSGRSERNLIKGEALAIRALLHFDMVRIFSVSPAKNSQEPIVPYQDVYPAHFAMALPPAEIIKRITDDLNEAQNLVAENDTLVNKGLLSGGLNTLMGGSSNASGIFFTFRMNRLNYVAIHGLLARVYLYAGDIPNAKKEAEYVYTRFGPAGQRWWTFTPEYNTNSILRYQKLADDLILAFYDPQLITNINNFKGVNYSFPLNDATSIFPATERDYRRNLVSPDNTSYKWIEANGSAYQTQQNTILPVLRLSEIYLIYSECLYRQGNTSDALKVFNALRNARGKSTTFTDVSENGYYGELLMEYRREFITEGQTILAHKRLNRPMLIGTKRIEVENRYTPVVPEGER</sequence>
<dbReference type="Gene3D" id="1.25.40.390">
    <property type="match status" value="1"/>
</dbReference>
<dbReference type="Pfam" id="PF14322">
    <property type="entry name" value="SusD-like_3"/>
    <property type="match status" value="1"/>
</dbReference>
<reference evidence="9" key="1">
    <citation type="submission" date="2016-10" db="EMBL/GenBank/DDBJ databases">
        <authorList>
            <person name="Varghese N."/>
            <person name="Submissions S."/>
        </authorList>
    </citation>
    <scope>NUCLEOTIDE SEQUENCE [LARGE SCALE GENOMIC DNA]</scope>
    <source>
        <strain evidence="9">DSM 3695</strain>
    </source>
</reference>
<dbReference type="EMBL" id="FOJG01000001">
    <property type="protein sequence ID" value="SEW01984.1"/>
    <property type="molecule type" value="Genomic_DNA"/>
</dbReference>
<dbReference type="Proteomes" id="UP000199310">
    <property type="component" value="Unassembled WGS sequence"/>
</dbReference>
<dbReference type="Pfam" id="PF07980">
    <property type="entry name" value="SusD_RagB"/>
    <property type="match status" value="1"/>
</dbReference>
<dbReference type="GO" id="GO:0009279">
    <property type="term" value="C:cell outer membrane"/>
    <property type="evidence" value="ECO:0007669"/>
    <property type="project" value="UniProtKB-SubCell"/>
</dbReference>
<dbReference type="RefSeq" id="WP_089889438.1">
    <property type="nucleotide sequence ID" value="NZ_FOJG01000001.1"/>
</dbReference>
<dbReference type="STRING" id="29529.SAMN04488122_0234"/>
<keyword evidence="5" id="KW-0998">Cell outer membrane</keyword>
<evidence type="ECO:0000256" key="5">
    <source>
        <dbReference type="ARBA" id="ARBA00023237"/>
    </source>
</evidence>
<keyword evidence="3" id="KW-0732">Signal</keyword>
<evidence type="ECO:0000256" key="1">
    <source>
        <dbReference type="ARBA" id="ARBA00004442"/>
    </source>
</evidence>
<feature type="domain" description="SusD-like N-terminal" evidence="7">
    <location>
        <begin position="23"/>
        <end position="213"/>
    </location>
</feature>